<evidence type="ECO:0008006" key="5">
    <source>
        <dbReference type="Google" id="ProtNLM"/>
    </source>
</evidence>
<protein>
    <recommendedName>
        <fullName evidence="5">BUD13 homolog</fullName>
    </recommendedName>
</protein>
<evidence type="ECO:0000256" key="1">
    <source>
        <dbReference type="ARBA" id="ARBA00011069"/>
    </source>
</evidence>
<feature type="compositionally biased region" description="Basic and acidic residues" evidence="2">
    <location>
        <begin position="597"/>
        <end position="619"/>
    </location>
</feature>
<feature type="region of interest" description="Disordered" evidence="2">
    <location>
        <begin position="182"/>
        <end position="448"/>
    </location>
</feature>
<dbReference type="AlphaFoldDB" id="A0A8X7QJD3"/>
<organism evidence="3 4">
    <name type="scientific">Brassica carinata</name>
    <name type="common">Ethiopian mustard</name>
    <name type="synonym">Abyssinian cabbage</name>
    <dbReference type="NCBI Taxonomy" id="52824"/>
    <lineage>
        <taxon>Eukaryota</taxon>
        <taxon>Viridiplantae</taxon>
        <taxon>Streptophyta</taxon>
        <taxon>Embryophyta</taxon>
        <taxon>Tracheophyta</taxon>
        <taxon>Spermatophyta</taxon>
        <taxon>Magnoliopsida</taxon>
        <taxon>eudicotyledons</taxon>
        <taxon>Gunneridae</taxon>
        <taxon>Pentapetalae</taxon>
        <taxon>rosids</taxon>
        <taxon>malvids</taxon>
        <taxon>Brassicales</taxon>
        <taxon>Brassicaceae</taxon>
        <taxon>Brassiceae</taxon>
        <taxon>Brassica</taxon>
    </lineage>
</organism>
<feature type="region of interest" description="Disordered" evidence="2">
    <location>
        <begin position="103"/>
        <end position="154"/>
    </location>
</feature>
<dbReference type="GO" id="GO:0005684">
    <property type="term" value="C:U2-type spliceosomal complex"/>
    <property type="evidence" value="ECO:0007669"/>
    <property type="project" value="TreeGrafter"/>
</dbReference>
<dbReference type="InterPro" id="IPR018609">
    <property type="entry name" value="Bud13"/>
</dbReference>
<name>A0A8X7QJD3_BRACI</name>
<dbReference type="EMBL" id="JAAMPC010000013">
    <property type="protein sequence ID" value="KAG2270863.1"/>
    <property type="molecule type" value="Genomic_DNA"/>
</dbReference>
<feature type="compositionally biased region" description="Basic residues" evidence="2">
    <location>
        <begin position="103"/>
        <end position="112"/>
    </location>
</feature>
<feature type="compositionally biased region" description="Basic and acidic residues" evidence="2">
    <location>
        <begin position="429"/>
        <end position="448"/>
    </location>
</feature>
<keyword evidence="4" id="KW-1185">Reference proteome</keyword>
<dbReference type="OrthoDB" id="6022at2759"/>
<dbReference type="Proteomes" id="UP000886595">
    <property type="component" value="Unassembled WGS sequence"/>
</dbReference>
<dbReference type="Pfam" id="PF09736">
    <property type="entry name" value="Bud13"/>
    <property type="match status" value="1"/>
</dbReference>
<dbReference type="PANTHER" id="PTHR31809:SF0">
    <property type="entry name" value="BUD13 HOMOLOG"/>
    <property type="match status" value="1"/>
</dbReference>
<reference evidence="3 4" key="1">
    <citation type="submission" date="2020-02" db="EMBL/GenBank/DDBJ databases">
        <authorList>
            <person name="Ma Q."/>
            <person name="Huang Y."/>
            <person name="Song X."/>
            <person name="Pei D."/>
        </authorList>
    </citation>
    <scope>NUCLEOTIDE SEQUENCE [LARGE SCALE GENOMIC DNA]</scope>
    <source>
        <strain evidence="3">Sxm20200214</strain>
        <tissue evidence="3">Leaf</tissue>
    </source>
</reference>
<evidence type="ECO:0000313" key="3">
    <source>
        <dbReference type="EMBL" id="KAG2270863.1"/>
    </source>
</evidence>
<dbReference type="PANTHER" id="PTHR31809">
    <property type="entry name" value="BUD13 HOMOLOG"/>
    <property type="match status" value="1"/>
</dbReference>
<gene>
    <name evidence="3" type="ORF">Bca52824_065418</name>
</gene>
<proteinExistence type="inferred from homology"/>
<dbReference type="InterPro" id="IPR051112">
    <property type="entry name" value="CWC26_splicing_factor"/>
</dbReference>
<sequence length="634" mass="72536">MTFRHSSEFWGSKTLEEEEGTFKLLGFWFISGVNLPIRYVFSVVSLSRVLGIRLIAYGSSSGFSPCLLLEYVFEFWKMAAPRTGVKSMKDYLKKYESSEVIEKKKKKKMKKPSKPEPTGVLVVDEDPVWQKQVDPQEEQDNENDSAEERPVVDEDIEVKRMRRLEEIKARRAQNAIAEDGSGWVSLSSDRGGCDDQRSDDISPPRRQRTRNDSPSPEPGPRGSLPETDMSPPRRRKRHYTPSPEPNRQHAKPVSLDSDLTPPRKRRARNDSPSPEPEDTAPKSLGEDLSPPRNRRVHPVSPERSGKRSDSLELDGDLSPPRRKKDSLASDVNKKSNDLSPPRRRRYHSPSPEPGRKPSKSLGSNSDLSPPRRSVSVKGSRDSDLSPQRKTVSRSSNFGSSPPRRPRRESPPPQTSKEQRKTGLISGKDIGSEYRKKKEDEQLRFKNMDSELTGQNAEAVFRDKITGKRITKEEYLQSKQKKVIEKPKEIKLEWGQGLAQKRDAEARLQELELEKDKPFARTRDDPELDQMMKERVRWGDPMAHLVKKKQYEAPLMDLGDNEEMKKSGFVIPQSIPKHSWITRGLEAAPNRYGIKPGRHWDGVDRSTGHEKDRFKKTSEKKATEREAYLWSVSDM</sequence>
<feature type="compositionally biased region" description="Basic and acidic residues" evidence="2">
    <location>
        <begin position="325"/>
        <end position="336"/>
    </location>
</feature>
<feature type="compositionally biased region" description="Low complexity" evidence="2">
    <location>
        <begin position="392"/>
        <end position="401"/>
    </location>
</feature>
<comment type="similarity">
    <text evidence="1">Belongs to the CWC26 family.</text>
</comment>
<feature type="region of interest" description="Disordered" evidence="2">
    <location>
        <begin position="591"/>
        <end position="619"/>
    </location>
</feature>
<evidence type="ECO:0000313" key="4">
    <source>
        <dbReference type="Proteomes" id="UP000886595"/>
    </source>
</evidence>
<dbReference type="GO" id="GO:0000398">
    <property type="term" value="P:mRNA splicing, via spliceosome"/>
    <property type="evidence" value="ECO:0007669"/>
    <property type="project" value="TreeGrafter"/>
</dbReference>
<dbReference type="GO" id="GO:0070274">
    <property type="term" value="C:RES complex"/>
    <property type="evidence" value="ECO:0007669"/>
    <property type="project" value="TreeGrafter"/>
</dbReference>
<evidence type="ECO:0000256" key="2">
    <source>
        <dbReference type="SAM" id="MobiDB-lite"/>
    </source>
</evidence>
<comment type="caution">
    <text evidence="3">The sequence shown here is derived from an EMBL/GenBank/DDBJ whole genome shotgun (WGS) entry which is preliminary data.</text>
</comment>
<dbReference type="GO" id="GO:0003723">
    <property type="term" value="F:RNA binding"/>
    <property type="evidence" value="ECO:0007669"/>
    <property type="project" value="TreeGrafter"/>
</dbReference>
<feature type="compositionally biased region" description="Acidic residues" evidence="2">
    <location>
        <begin position="135"/>
        <end position="145"/>
    </location>
</feature>
<feature type="compositionally biased region" description="Basic and acidic residues" evidence="2">
    <location>
        <begin position="191"/>
        <end position="203"/>
    </location>
</feature>
<accession>A0A8X7QJD3</accession>